<sequence>MLSISSSHTPNSVCVYYLFVQSLPPSPAAPISKKQVKALVKLLDDKSSFLSSTILKKKVCVSARKVKGGMATDTESWKNVYIIIADTTDEPTEYGCSTTTALINVDDKFALPTIGAVLKYGFGDNADGTLSELDIAVTNPFVVSKLVNGAKKLYKGGIEYFTGDAEDGGVVVVVGRVGKASGRPIATGRWVGGEVEIWSSVGDRVWEEYDSEGQGCSKVFDLEEIGKDEEEQEEGEEVGVKVATNDVESMTIRGKGGEIEEGGAGGGNNYEAAGRYDGHTEGPSTIDAANGKSACDVPPPPPDSETLTKTETTEGLPINHSELLETSLLNLVAYTTNKTLPLPTLISTFYASHILPIVRAQSGGEGFQLKKTEWRKLHPFLKSQQFLTICTTSESGQAVDTLQAIDRSHPAIRAYKREHDCMIDMPVEEDVKLLKIVELYVLPPTVETALGVVAGEITATANTVERRGTKFLTKAEALGALKSFMELKNVDTRGGMVIVDGIAHPLAALLPMQEYSVKDLQSKYLGFLKSAVAVTVKDRGLTRVMSMKIGKKSSIVLRCFRRGGNKHITVVENIGNYAKALGITVSSIAEEIKLKVACSTSVDDDHNITCGGKVFKEVWEVLTKSKTKYNLARGGLTSGSWKIGTEIITVQLQKGIKG</sequence>
<evidence type="ECO:0000313" key="2">
    <source>
        <dbReference type="EMBL" id="GMI44554.1"/>
    </source>
</evidence>
<comment type="caution">
    <text evidence="2">The sequence shown here is derived from an EMBL/GenBank/DDBJ whole genome shotgun (WGS) entry which is preliminary data.</text>
</comment>
<dbReference type="OrthoDB" id="199771at2759"/>
<gene>
    <name evidence="2" type="ORF">TrCOL_g9344</name>
</gene>
<reference evidence="3" key="1">
    <citation type="journal article" date="2023" name="Commun. Biol.">
        <title>Genome analysis of Parmales, the sister group of diatoms, reveals the evolutionary specialization of diatoms from phago-mixotrophs to photoautotrophs.</title>
        <authorList>
            <person name="Ban H."/>
            <person name="Sato S."/>
            <person name="Yoshikawa S."/>
            <person name="Yamada K."/>
            <person name="Nakamura Y."/>
            <person name="Ichinomiya M."/>
            <person name="Sato N."/>
            <person name="Blanc-Mathieu R."/>
            <person name="Endo H."/>
            <person name="Kuwata A."/>
            <person name="Ogata H."/>
        </authorList>
    </citation>
    <scope>NUCLEOTIDE SEQUENCE [LARGE SCALE GENOMIC DNA]</scope>
</reference>
<dbReference type="Gene3D" id="3.30.780.10">
    <property type="entry name" value="SUI1-like domain"/>
    <property type="match status" value="1"/>
</dbReference>
<organism evidence="2 3">
    <name type="scientific">Triparma columacea</name>
    <dbReference type="NCBI Taxonomy" id="722753"/>
    <lineage>
        <taxon>Eukaryota</taxon>
        <taxon>Sar</taxon>
        <taxon>Stramenopiles</taxon>
        <taxon>Ochrophyta</taxon>
        <taxon>Bolidophyceae</taxon>
        <taxon>Parmales</taxon>
        <taxon>Triparmaceae</taxon>
        <taxon>Triparma</taxon>
    </lineage>
</organism>
<keyword evidence="3" id="KW-1185">Reference proteome</keyword>
<evidence type="ECO:0000259" key="1">
    <source>
        <dbReference type="PROSITE" id="PS50296"/>
    </source>
</evidence>
<dbReference type="PANTHER" id="PTHR12217">
    <property type="entry name" value="EUKARYOTIC TRANSLATION INITIATION FACTOR 2D"/>
    <property type="match status" value="1"/>
</dbReference>
<proteinExistence type="predicted"/>
<dbReference type="PANTHER" id="PTHR12217:SF4">
    <property type="entry name" value="EUKARYOTIC TRANSLATION INITIATION FACTOR 2D"/>
    <property type="match status" value="1"/>
</dbReference>
<evidence type="ECO:0000313" key="3">
    <source>
        <dbReference type="Proteomes" id="UP001165065"/>
    </source>
</evidence>
<dbReference type="InterPro" id="IPR039757">
    <property type="entry name" value="EIF2D"/>
</dbReference>
<dbReference type="InterPro" id="IPR057429">
    <property type="entry name" value="WH_eIF2D"/>
</dbReference>
<feature type="domain" description="SUI1" evidence="1">
    <location>
        <begin position="555"/>
        <end position="626"/>
    </location>
</feature>
<dbReference type="PROSITE" id="PS50890">
    <property type="entry name" value="PUA"/>
    <property type="match status" value="1"/>
</dbReference>
<name>A0A9W7GGP5_9STRA</name>
<dbReference type="GO" id="GO:0001731">
    <property type="term" value="P:formation of translation preinitiation complex"/>
    <property type="evidence" value="ECO:0007669"/>
    <property type="project" value="InterPro"/>
</dbReference>
<dbReference type="SUPFAM" id="SSF55159">
    <property type="entry name" value="eIF1-like"/>
    <property type="match status" value="1"/>
</dbReference>
<dbReference type="Pfam" id="PF25304">
    <property type="entry name" value="WHD_eIF2D"/>
    <property type="match status" value="1"/>
</dbReference>
<dbReference type="Pfam" id="PF01253">
    <property type="entry name" value="SUI1"/>
    <property type="match status" value="1"/>
</dbReference>
<dbReference type="GO" id="GO:0003743">
    <property type="term" value="F:translation initiation factor activity"/>
    <property type="evidence" value="ECO:0007669"/>
    <property type="project" value="InterPro"/>
</dbReference>
<dbReference type="InterPro" id="IPR036877">
    <property type="entry name" value="SUI1_dom_sf"/>
</dbReference>
<dbReference type="EMBL" id="BRYA01001486">
    <property type="protein sequence ID" value="GMI44554.1"/>
    <property type="molecule type" value="Genomic_DNA"/>
</dbReference>
<protein>
    <recommendedName>
        <fullName evidence="1">SUI1 domain-containing protein</fullName>
    </recommendedName>
</protein>
<dbReference type="InterPro" id="IPR001950">
    <property type="entry name" value="SUI1"/>
</dbReference>
<dbReference type="AlphaFoldDB" id="A0A9W7GGP5"/>
<accession>A0A9W7GGP5</accession>
<dbReference type="PROSITE" id="PS50296">
    <property type="entry name" value="SUI1"/>
    <property type="match status" value="1"/>
</dbReference>
<dbReference type="Proteomes" id="UP001165065">
    <property type="component" value="Unassembled WGS sequence"/>
</dbReference>